<feature type="domain" description="RNA polymerase sigma-70 region 2" evidence="6">
    <location>
        <begin position="13"/>
        <end position="73"/>
    </location>
</feature>
<keyword evidence="9" id="KW-1185">Reference proteome</keyword>
<dbReference type="OrthoDB" id="6689546at2"/>
<evidence type="ECO:0000259" key="7">
    <source>
        <dbReference type="Pfam" id="PF08281"/>
    </source>
</evidence>
<dbReference type="SUPFAM" id="SSF88659">
    <property type="entry name" value="Sigma3 and sigma4 domains of RNA polymerase sigma factors"/>
    <property type="match status" value="1"/>
</dbReference>
<dbReference type="InterPro" id="IPR014284">
    <property type="entry name" value="RNA_pol_sigma-70_dom"/>
</dbReference>
<evidence type="ECO:0000256" key="4">
    <source>
        <dbReference type="ARBA" id="ARBA00023163"/>
    </source>
</evidence>
<dbReference type="PANTHER" id="PTHR43133">
    <property type="entry name" value="RNA POLYMERASE ECF-TYPE SIGMA FACTO"/>
    <property type="match status" value="1"/>
</dbReference>
<organism evidence="8 9">
    <name type="scientific">gamma proteobacterium HTCC2207</name>
    <dbReference type="NCBI Taxonomy" id="314287"/>
    <lineage>
        <taxon>Bacteria</taxon>
        <taxon>Pseudomonadati</taxon>
        <taxon>Pseudomonadota</taxon>
        <taxon>Gammaproteobacteria</taxon>
        <taxon>Cellvibrionales</taxon>
        <taxon>Porticoccaceae</taxon>
        <taxon>SAR92 clade</taxon>
    </lineage>
</organism>
<dbReference type="GO" id="GO:0016987">
    <property type="term" value="F:sigma factor activity"/>
    <property type="evidence" value="ECO:0007669"/>
    <property type="project" value="UniProtKB-KW"/>
</dbReference>
<name>Q1YSL4_9GAMM</name>
<dbReference type="Gene3D" id="1.10.1740.10">
    <property type="match status" value="1"/>
</dbReference>
<dbReference type="Pfam" id="PF08281">
    <property type="entry name" value="Sigma70_r4_2"/>
    <property type="match status" value="1"/>
</dbReference>
<evidence type="ECO:0000313" key="8">
    <source>
        <dbReference type="EMBL" id="EAS47192.1"/>
    </source>
</evidence>
<dbReference type="eggNOG" id="COG1595">
    <property type="taxonomic scope" value="Bacteria"/>
</dbReference>
<protein>
    <submittedName>
        <fullName evidence="8">Putative RNA polymerase sigma-70 factor FecI</fullName>
    </submittedName>
</protein>
<keyword evidence="2" id="KW-0805">Transcription regulation</keyword>
<evidence type="ECO:0000259" key="6">
    <source>
        <dbReference type="Pfam" id="PF04542"/>
    </source>
</evidence>
<keyword evidence="4" id="KW-0804">Transcription</keyword>
<proteinExistence type="inferred from homology"/>
<evidence type="ECO:0000256" key="1">
    <source>
        <dbReference type="ARBA" id="ARBA00010641"/>
    </source>
</evidence>
<dbReference type="AlphaFoldDB" id="Q1YSL4"/>
<dbReference type="EMBL" id="AAPI01000003">
    <property type="protein sequence ID" value="EAS47192.1"/>
    <property type="molecule type" value="Genomic_DNA"/>
</dbReference>
<keyword evidence="3" id="KW-0731">Sigma factor</keyword>
<dbReference type="Pfam" id="PF04542">
    <property type="entry name" value="Sigma70_r2"/>
    <property type="match status" value="1"/>
</dbReference>
<dbReference type="STRING" id="314287.GB2207_11263"/>
<dbReference type="Proteomes" id="UP000005555">
    <property type="component" value="Unassembled WGS sequence"/>
</dbReference>
<evidence type="ECO:0000256" key="2">
    <source>
        <dbReference type="ARBA" id="ARBA00023015"/>
    </source>
</evidence>
<dbReference type="PANTHER" id="PTHR43133:SF63">
    <property type="entry name" value="RNA POLYMERASE SIGMA FACTOR FECI-RELATED"/>
    <property type="match status" value="1"/>
</dbReference>
<feature type="region of interest" description="Disordered" evidence="5">
    <location>
        <begin position="173"/>
        <end position="194"/>
    </location>
</feature>
<dbReference type="InterPro" id="IPR007627">
    <property type="entry name" value="RNA_pol_sigma70_r2"/>
</dbReference>
<comment type="similarity">
    <text evidence="1">Belongs to the sigma-70 factor family. ECF subfamily.</text>
</comment>
<evidence type="ECO:0000313" key="9">
    <source>
        <dbReference type="Proteomes" id="UP000005555"/>
    </source>
</evidence>
<dbReference type="HOGENOM" id="CLU_047691_12_2_6"/>
<evidence type="ECO:0000256" key="5">
    <source>
        <dbReference type="SAM" id="MobiDB-lite"/>
    </source>
</evidence>
<feature type="compositionally biased region" description="Basic and acidic residues" evidence="5">
    <location>
        <begin position="181"/>
        <end position="194"/>
    </location>
</feature>
<comment type="caution">
    <text evidence="8">The sequence shown here is derived from an EMBL/GenBank/DDBJ whole genome shotgun (WGS) entry which is preliminary data.</text>
</comment>
<dbReference type="InterPro" id="IPR036388">
    <property type="entry name" value="WH-like_DNA-bd_sf"/>
</dbReference>
<evidence type="ECO:0000256" key="3">
    <source>
        <dbReference type="ARBA" id="ARBA00023082"/>
    </source>
</evidence>
<sequence>MSNDNPFNEIFLSFRKQLARAVSSIVPPKEIEDIVQETYVRVCQIENPAGIRHPRSFLLTTARNLAFDHIKRSESRLSQSLEKDGELNLGELDPFVDETYQQVAGREDFSNFCEAVRLLPVQCRKVFVLKKVYGYSQREIAMELEISESTVEKHIALGMKRCINFMKRFSPQESSRGQRAGTHDFKIISSGDRS</sequence>
<dbReference type="InterPro" id="IPR039425">
    <property type="entry name" value="RNA_pol_sigma-70-like"/>
</dbReference>
<dbReference type="InterPro" id="IPR013325">
    <property type="entry name" value="RNA_pol_sigma_r2"/>
</dbReference>
<dbReference type="GO" id="GO:0006352">
    <property type="term" value="P:DNA-templated transcription initiation"/>
    <property type="evidence" value="ECO:0007669"/>
    <property type="project" value="InterPro"/>
</dbReference>
<dbReference type="NCBIfam" id="TIGR02937">
    <property type="entry name" value="sigma70-ECF"/>
    <property type="match status" value="1"/>
</dbReference>
<dbReference type="GO" id="GO:0003677">
    <property type="term" value="F:DNA binding"/>
    <property type="evidence" value="ECO:0007669"/>
    <property type="project" value="InterPro"/>
</dbReference>
<accession>Q1YSL4</accession>
<dbReference type="InterPro" id="IPR013324">
    <property type="entry name" value="RNA_pol_sigma_r3/r4-like"/>
</dbReference>
<gene>
    <name evidence="8" type="ORF">GB2207_11263</name>
</gene>
<feature type="domain" description="RNA polymerase sigma factor 70 region 4 type 2" evidence="7">
    <location>
        <begin position="114"/>
        <end position="162"/>
    </location>
</feature>
<reference evidence="8 9" key="1">
    <citation type="submission" date="2006-03" db="EMBL/GenBank/DDBJ databases">
        <authorList>
            <person name="Giovannoni S.J."/>
            <person name="Cho J.-C."/>
            <person name="Ferriera S."/>
            <person name="Johnson J."/>
            <person name="Kravitz S."/>
            <person name="Halpern A."/>
            <person name="Remington K."/>
            <person name="Beeson K."/>
            <person name="Tran B."/>
            <person name="Rogers Y.-H."/>
            <person name="Friedman R."/>
            <person name="Venter J.C."/>
        </authorList>
    </citation>
    <scope>NUCLEOTIDE SEQUENCE [LARGE SCALE GENOMIC DNA]</scope>
    <source>
        <strain evidence="8 9">HTCC2207</strain>
    </source>
</reference>
<dbReference type="Gene3D" id="1.10.10.10">
    <property type="entry name" value="Winged helix-like DNA-binding domain superfamily/Winged helix DNA-binding domain"/>
    <property type="match status" value="1"/>
</dbReference>
<dbReference type="SUPFAM" id="SSF88946">
    <property type="entry name" value="Sigma2 domain of RNA polymerase sigma factors"/>
    <property type="match status" value="1"/>
</dbReference>
<dbReference type="InterPro" id="IPR013249">
    <property type="entry name" value="RNA_pol_sigma70_r4_t2"/>
</dbReference>